<dbReference type="Proteomes" id="UP000541154">
    <property type="component" value="Unassembled WGS sequence"/>
</dbReference>
<feature type="domain" description="DNA mismatch repair protein MutS core" evidence="2">
    <location>
        <begin position="178"/>
        <end position="241"/>
    </location>
</feature>
<dbReference type="GO" id="GO:0006298">
    <property type="term" value="P:mismatch repair"/>
    <property type="evidence" value="ECO:0007669"/>
    <property type="project" value="InterPro"/>
</dbReference>
<dbReference type="GO" id="GO:0005524">
    <property type="term" value="F:ATP binding"/>
    <property type="evidence" value="ECO:0007669"/>
    <property type="project" value="InterPro"/>
</dbReference>
<comment type="caution">
    <text evidence="3">The sequence shown here is derived from an EMBL/GenBank/DDBJ whole genome shotgun (WGS) entry which is preliminary data.</text>
</comment>
<sequence>MSRAFSVGVPNSFVPLSRQSSGPSRTRPVTTATSVASQDIICAVSESRGISSTVGLAFINLLTAEAVLCRICDSQTYVKTAIKIGGNAETGLRGPTGHEYMDRLAFPEDVESIKITLGGTLPSVALLQYVEENTCASLAEFLQVLKYVELELNKTFTSYSLRIRFEPSQGSMLIDLSSIVSLELIQNLQNAMSKDSLFGLLNETLTPMGGRLLRANILQPSTEVSKLLARYDAVEDLSTKGEMFASVSREICFCDEIYTNSWPSASPTALKGLIDADKVS</sequence>
<proteinExistence type="inferred from homology"/>
<evidence type="ECO:0000313" key="4">
    <source>
        <dbReference type="Proteomes" id="UP000541154"/>
    </source>
</evidence>
<dbReference type="InterPro" id="IPR007696">
    <property type="entry name" value="DNA_mismatch_repair_MutS_core"/>
</dbReference>
<evidence type="ECO:0000313" key="3">
    <source>
        <dbReference type="EMBL" id="KAF5866182.1"/>
    </source>
</evidence>
<evidence type="ECO:0000256" key="1">
    <source>
        <dbReference type="ARBA" id="ARBA00006271"/>
    </source>
</evidence>
<keyword evidence="4" id="KW-1185">Reference proteome</keyword>
<organism evidence="3 4">
    <name type="scientific">Petromyces alliaceus</name>
    <name type="common">Aspergillus alliaceus</name>
    <dbReference type="NCBI Taxonomy" id="209559"/>
    <lineage>
        <taxon>Eukaryota</taxon>
        <taxon>Fungi</taxon>
        <taxon>Dikarya</taxon>
        <taxon>Ascomycota</taxon>
        <taxon>Pezizomycotina</taxon>
        <taxon>Eurotiomycetes</taxon>
        <taxon>Eurotiomycetidae</taxon>
        <taxon>Eurotiales</taxon>
        <taxon>Aspergillaceae</taxon>
        <taxon>Aspergillus</taxon>
        <taxon>Aspergillus subgen. Circumdati</taxon>
    </lineage>
</organism>
<reference evidence="3 4" key="1">
    <citation type="submission" date="2019-04" db="EMBL/GenBank/DDBJ databases">
        <title>Aspergillus burnettii sp. nov., novel species from soil in southeast Queensland.</title>
        <authorList>
            <person name="Gilchrist C.L.M."/>
            <person name="Pitt J.I."/>
            <person name="Lange L."/>
            <person name="Lacey H.J."/>
            <person name="Vuong D."/>
            <person name="Midgley D.J."/>
            <person name="Greenfield P."/>
            <person name="Bradbury M."/>
            <person name="Lacey E."/>
            <person name="Busk P.K."/>
            <person name="Pilgaard B."/>
            <person name="Chooi Y.H."/>
            <person name="Piggott A.M."/>
        </authorList>
    </citation>
    <scope>NUCLEOTIDE SEQUENCE [LARGE SCALE GENOMIC DNA]</scope>
    <source>
        <strain evidence="3 4">FRR 5400</strain>
    </source>
</reference>
<comment type="similarity">
    <text evidence="1">Belongs to the DNA mismatch repair MutS family.</text>
</comment>
<gene>
    <name evidence="3" type="primary">MSH4_2</name>
    <name evidence="3" type="ORF">ETB97_000716</name>
</gene>
<dbReference type="AlphaFoldDB" id="A0A8H6ACX9"/>
<dbReference type="GO" id="GO:0030983">
    <property type="term" value="F:mismatched DNA binding"/>
    <property type="evidence" value="ECO:0007669"/>
    <property type="project" value="InterPro"/>
</dbReference>
<dbReference type="PANTHER" id="PTHR11361:SF21">
    <property type="entry name" value="MUTS PROTEIN HOMOLOG 4"/>
    <property type="match status" value="1"/>
</dbReference>
<dbReference type="GO" id="GO:0007131">
    <property type="term" value="P:reciprocal meiotic recombination"/>
    <property type="evidence" value="ECO:0007669"/>
    <property type="project" value="TreeGrafter"/>
</dbReference>
<dbReference type="EMBL" id="SPNV01000011">
    <property type="protein sequence ID" value="KAF5866182.1"/>
    <property type="molecule type" value="Genomic_DNA"/>
</dbReference>
<dbReference type="InterPro" id="IPR036187">
    <property type="entry name" value="DNA_mismatch_repair_MutS_sf"/>
</dbReference>
<dbReference type="GO" id="GO:0140664">
    <property type="term" value="F:ATP-dependent DNA damage sensor activity"/>
    <property type="evidence" value="ECO:0007669"/>
    <property type="project" value="InterPro"/>
</dbReference>
<dbReference type="SUPFAM" id="SSF48334">
    <property type="entry name" value="DNA repair protein MutS, domain III"/>
    <property type="match status" value="1"/>
</dbReference>
<accession>A0A8H6ACX9</accession>
<dbReference type="GO" id="GO:0005634">
    <property type="term" value="C:nucleus"/>
    <property type="evidence" value="ECO:0007669"/>
    <property type="project" value="TreeGrafter"/>
</dbReference>
<evidence type="ECO:0000259" key="2">
    <source>
        <dbReference type="Pfam" id="PF05192"/>
    </source>
</evidence>
<dbReference type="Pfam" id="PF05192">
    <property type="entry name" value="MutS_III"/>
    <property type="match status" value="1"/>
</dbReference>
<dbReference type="PANTHER" id="PTHR11361">
    <property type="entry name" value="DNA MISMATCH REPAIR PROTEIN MUTS FAMILY MEMBER"/>
    <property type="match status" value="1"/>
</dbReference>
<dbReference type="Gene3D" id="1.10.1420.10">
    <property type="match status" value="1"/>
</dbReference>
<name>A0A8H6ACX9_PETAA</name>
<protein>
    <submittedName>
        <fullName evidence="3">MutS protein msh4</fullName>
    </submittedName>
</protein>
<dbReference type="InterPro" id="IPR045076">
    <property type="entry name" value="MutS"/>
</dbReference>